<reference evidence="4 5" key="1">
    <citation type="submission" date="2018-05" db="EMBL/GenBank/DDBJ databases">
        <title>Draft genome sequence of Scytalidium lignicola DSM 105466, a ubiquitous saprotrophic fungus.</title>
        <authorList>
            <person name="Buettner E."/>
            <person name="Gebauer A.M."/>
            <person name="Hofrichter M."/>
            <person name="Liers C."/>
            <person name="Kellner H."/>
        </authorList>
    </citation>
    <scope>NUCLEOTIDE SEQUENCE [LARGE SCALE GENOMIC DNA]</scope>
    <source>
        <strain evidence="4 5">DSM 105466</strain>
    </source>
</reference>
<dbReference type="OrthoDB" id="443402at2759"/>
<keyword evidence="1" id="KW-0677">Repeat</keyword>
<sequence length="1021" mass="117231">MDPLSALSVAAAAAQFLDFGIKLVISARDIHNSTGGILSEYADLDKSTTSLVKLCNNLDGSLRQENTDRPLTPNDIEVRKIANECRRIGTELLAVLKELSISRNLKKWESLRLAISAQLERRHIESLVSQLQKLRQDLVPFLLGSLRGQVEASARSQLAAHKYEKAIGETFLSFVEEERHWRDDLMLAIHASHKVHDSSNPAVTSIAYSESESIRRFAKLVTNHLRFGDMKDREDTIAEAHRKTFEWIFHDPGTEQKPWSSFIDWLQSDSDIYWITGKAGSGKSTLMKYIYRDPRMVQNLNTWASTSGLVIAGFFFWNSGTSLQMSQIGLLRSLLCQILYSKPSFAASLFPGDWEMYAIFGLRPHDFSFPELRRAFRALKQACVEETKLCLFVDGLDEFDGKPTDIIDLFKDIITSPQIKICTSSRPWVVFEEEFRTVPSLRLQDLTEPDIKLFISEKFQGNSMFSEIQKHEEKFAQDLISSVSERASGVFLWVHLVVQSLLEGLSSGDRISDLQVRLDTIPGDLEGLFQKILDSIEPSHFSHASQLFQINRACRTSLEPLSLLRFYFADEYDITRAKTENITPMMEDEALYKIKIMARRLNSRCKGLLEVGNPMPDLEWDIDVGDLVIKPYAALAQPPIEHKLNLDYRPSKIYMDVSISRHSTVRYLHRSVRDWLEKPNIWEKLLTGTPTSFNAELALSKSFLLHLKFSQPAINVGEFWFLIYSTAFFAWKATDIEQVKMIMDELHRTFCQFIDYNGKNKFNRNLSDQLFLYPFENVFLNLTVYCGFDFSVEAQLNSQRLRPSLKATIDRMSPLLRAIKRDMNSVSVFLQGEADMERSFSLSPQRKADMERSFYLSPQRKADIERFYNLSLQKLADMEDWFLESRPATPSPRCVALLLEHGADPNARTRSLPHQKPESFNLKNSVWTTFVDLCVPELVSLARPLTQEGEDTCRDWFLILTTFLSHGAARTRKMDDFIEAKILNDQWLQIAFGDELKKLRLALKGNRGASRRFNFKRIFGR</sequence>
<name>A0A3E2HND8_SCYLI</name>
<dbReference type="OMA" id="EDARYIC"/>
<evidence type="ECO:0000259" key="3">
    <source>
        <dbReference type="Pfam" id="PF25053"/>
    </source>
</evidence>
<dbReference type="PANTHER" id="PTHR10039:SF5">
    <property type="entry name" value="NACHT DOMAIN-CONTAINING PROTEIN"/>
    <property type="match status" value="1"/>
</dbReference>
<feature type="domain" description="DUF7791" evidence="3">
    <location>
        <begin position="535"/>
        <end position="711"/>
    </location>
</feature>
<feature type="non-terminal residue" evidence="4">
    <location>
        <position position="1021"/>
    </location>
</feature>
<protein>
    <submittedName>
        <fullName evidence="4">Uncharacterized protein</fullName>
    </submittedName>
</protein>
<organism evidence="4 5">
    <name type="scientific">Scytalidium lignicola</name>
    <name type="common">Hyphomycete</name>
    <dbReference type="NCBI Taxonomy" id="5539"/>
    <lineage>
        <taxon>Eukaryota</taxon>
        <taxon>Fungi</taxon>
        <taxon>Dikarya</taxon>
        <taxon>Ascomycota</taxon>
        <taxon>Pezizomycotina</taxon>
        <taxon>Leotiomycetes</taxon>
        <taxon>Leotiomycetes incertae sedis</taxon>
        <taxon>Scytalidium</taxon>
    </lineage>
</organism>
<accession>A0A3E2HND8</accession>
<dbReference type="InterPro" id="IPR027417">
    <property type="entry name" value="P-loop_NTPase"/>
</dbReference>
<proteinExistence type="predicted"/>
<feature type="domain" description="Nephrocystin 3-like N-terminal" evidence="2">
    <location>
        <begin position="244"/>
        <end position="426"/>
    </location>
</feature>
<dbReference type="InterPro" id="IPR056884">
    <property type="entry name" value="NPHP3-like_N"/>
</dbReference>
<dbReference type="EMBL" id="NCSJ02000015">
    <property type="protein sequence ID" value="RFU34867.1"/>
    <property type="molecule type" value="Genomic_DNA"/>
</dbReference>
<dbReference type="Proteomes" id="UP000258309">
    <property type="component" value="Unassembled WGS sequence"/>
</dbReference>
<evidence type="ECO:0000313" key="5">
    <source>
        <dbReference type="Proteomes" id="UP000258309"/>
    </source>
</evidence>
<dbReference type="Pfam" id="PF25053">
    <property type="entry name" value="DUF7791"/>
    <property type="match status" value="1"/>
</dbReference>
<dbReference type="Gene3D" id="3.40.50.300">
    <property type="entry name" value="P-loop containing nucleotide triphosphate hydrolases"/>
    <property type="match status" value="1"/>
</dbReference>
<dbReference type="AlphaFoldDB" id="A0A3E2HND8"/>
<gene>
    <name evidence="4" type="ORF">B7463_g1457</name>
</gene>
<dbReference type="PANTHER" id="PTHR10039">
    <property type="entry name" value="AMELOGENIN"/>
    <property type="match status" value="1"/>
</dbReference>
<evidence type="ECO:0000313" key="4">
    <source>
        <dbReference type="EMBL" id="RFU34867.1"/>
    </source>
</evidence>
<comment type="caution">
    <text evidence="4">The sequence shown here is derived from an EMBL/GenBank/DDBJ whole genome shotgun (WGS) entry which is preliminary data.</text>
</comment>
<dbReference type="InterPro" id="IPR056693">
    <property type="entry name" value="DUF7791"/>
</dbReference>
<evidence type="ECO:0000259" key="2">
    <source>
        <dbReference type="Pfam" id="PF24883"/>
    </source>
</evidence>
<dbReference type="Pfam" id="PF24883">
    <property type="entry name" value="NPHP3_N"/>
    <property type="match status" value="1"/>
</dbReference>
<dbReference type="STRING" id="5539.A0A3E2HND8"/>
<dbReference type="SUPFAM" id="SSF52540">
    <property type="entry name" value="P-loop containing nucleoside triphosphate hydrolases"/>
    <property type="match status" value="1"/>
</dbReference>
<feature type="non-terminal residue" evidence="4">
    <location>
        <position position="1"/>
    </location>
</feature>
<evidence type="ECO:0000256" key="1">
    <source>
        <dbReference type="ARBA" id="ARBA00022737"/>
    </source>
</evidence>
<keyword evidence="5" id="KW-1185">Reference proteome</keyword>